<evidence type="ECO:0000256" key="1">
    <source>
        <dbReference type="SAM" id="MobiDB-lite"/>
    </source>
</evidence>
<feature type="compositionally biased region" description="Basic and acidic residues" evidence="1">
    <location>
        <begin position="32"/>
        <end position="50"/>
    </location>
</feature>
<evidence type="ECO:0000313" key="2">
    <source>
        <dbReference type="EMBL" id="CAI3977288.1"/>
    </source>
</evidence>
<keyword evidence="5" id="KW-1185">Reference proteome</keyword>
<feature type="compositionally biased region" description="Low complexity" evidence="1">
    <location>
        <begin position="429"/>
        <end position="451"/>
    </location>
</feature>
<dbReference type="OrthoDB" id="426751at2759"/>
<evidence type="ECO:0000313" key="4">
    <source>
        <dbReference type="EMBL" id="CAL4764600.1"/>
    </source>
</evidence>
<feature type="compositionally biased region" description="Polar residues" evidence="1">
    <location>
        <begin position="525"/>
        <end position="535"/>
    </location>
</feature>
<feature type="region of interest" description="Disordered" evidence="1">
    <location>
        <begin position="279"/>
        <end position="299"/>
    </location>
</feature>
<feature type="region of interest" description="Disordered" evidence="1">
    <location>
        <begin position="1"/>
        <end position="63"/>
    </location>
</feature>
<sequence length="535" mass="58716">MSYSQRAKNAPTAKVTSKSAQKSEQPAHTKPFKFENEKGRVEKQEDDWRPGKRMNITAQDTGRIQNKTIVSTESPDWMKSFFENNRAYFEKQGVAQKLKKQGPPGESPAGVPSSAREKGKKPGTQMTCDETGILFSQTVGSANSPDWMDNPWKPPAAAHTPRRVGQRAGIDRHTANPTPRAKSANEMQHLLVSDSVPPWMKSSTVVEAMTKGCGSARRTGEQDDSRAAGVTTERFWDESSRNKGGNMIHPVTGRVLHKAHQSDDFPLDSGRNHRAAFEETMRQRPQSARAQGPHYAGDRSKEFRDKAKGAVVDQLTGKVANSSIVSPESPQWMKEPFENNRQYFQNKGVAQKLRALSAEELRDTGFIAGRPVPVRARQVHKQITNEAGRVQNMSIVSRTAPDWMKSPFESNRTYFENAGIAQSKELPRSRSAPPSKSPAASPEPLEAPPLLVDESPGGPGGYGAIGALEKAKETEAKPAKGVPCHAEQRSERRRKSASEVSSTSRRSSSAASATYSARHQKSRTRSLSSVNGPRG</sequence>
<feature type="compositionally biased region" description="Polar residues" evidence="1">
    <location>
        <begin position="14"/>
        <end position="26"/>
    </location>
</feature>
<proteinExistence type="predicted"/>
<evidence type="ECO:0000313" key="5">
    <source>
        <dbReference type="Proteomes" id="UP001152797"/>
    </source>
</evidence>
<dbReference type="EMBL" id="CAMXCT010000333">
    <property type="protein sequence ID" value="CAI3977288.1"/>
    <property type="molecule type" value="Genomic_DNA"/>
</dbReference>
<reference evidence="3" key="2">
    <citation type="submission" date="2024-04" db="EMBL/GenBank/DDBJ databases">
        <authorList>
            <person name="Chen Y."/>
            <person name="Shah S."/>
            <person name="Dougan E. K."/>
            <person name="Thang M."/>
            <person name="Chan C."/>
        </authorList>
    </citation>
    <scope>NUCLEOTIDE SEQUENCE [LARGE SCALE GENOMIC DNA]</scope>
</reference>
<dbReference type="Proteomes" id="UP001152797">
    <property type="component" value="Unassembled WGS sequence"/>
</dbReference>
<reference evidence="2" key="1">
    <citation type="submission" date="2022-10" db="EMBL/GenBank/DDBJ databases">
        <authorList>
            <person name="Chen Y."/>
            <person name="Dougan E. K."/>
            <person name="Chan C."/>
            <person name="Rhodes N."/>
            <person name="Thang M."/>
        </authorList>
    </citation>
    <scope>NUCLEOTIDE SEQUENCE</scope>
</reference>
<feature type="compositionally biased region" description="Basic and acidic residues" evidence="1">
    <location>
        <begin position="469"/>
        <end position="478"/>
    </location>
</feature>
<dbReference type="EMBL" id="CAMXCT020000333">
    <property type="protein sequence ID" value="CAL1130663.1"/>
    <property type="molecule type" value="Genomic_DNA"/>
</dbReference>
<organism evidence="2">
    <name type="scientific">Cladocopium goreaui</name>
    <dbReference type="NCBI Taxonomy" id="2562237"/>
    <lineage>
        <taxon>Eukaryota</taxon>
        <taxon>Sar</taxon>
        <taxon>Alveolata</taxon>
        <taxon>Dinophyceae</taxon>
        <taxon>Suessiales</taxon>
        <taxon>Symbiodiniaceae</taxon>
        <taxon>Cladocopium</taxon>
    </lineage>
</organism>
<name>A0A9P1BRS5_9DINO</name>
<feature type="region of interest" description="Disordered" evidence="1">
    <location>
        <begin position="92"/>
        <end position="185"/>
    </location>
</feature>
<dbReference type="EMBL" id="CAMXCT030000333">
    <property type="protein sequence ID" value="CAL4764600.1"/>
    <property type="molecule type" value="Genomic_DNA"/>
</dbReference>
<evidence type="ECO:0000313" key="3">
    <source>
        <dbReference type="EMBL" id="CAL1130663.1"/>
    </source>
</evidence>
<gene>
    <name evidence="2" type="ORF">C1SCF055_LOCUS5441</name>
</gene>
<dbReference type="AlphaFoldDB" id="A0A9P1BRS5"/>
<feature type="region of interest" description="Disordered" evidence="1">
    <location>
        <begin position="420"/>
        <end position="535"/>
    </location>
</feature>
<feature type="compositionally biased region" description="Low complexity" evidence="1">
    <location>
        <begin position="498"/>
        <end position="517"/>
    </location>
</feature>
<feature type="region of interest" description="Disordered" evidence="1">
    <location>
        <begin position="211"/>
        <end position="249"/>
    </location>
</feature>
<accession>A0A9P1BRS5</accession>
<comment type="caution">
    <text evidence="2">The sequence shown here is derived from an EMBL/GenBank/DDBJ whole genome shotgun (WGS) entry which is preliminary data.</text>
</comment>
<feature type="compositionally biased region" description="Polar residues" evidence="1">
    <location>
        <begin position="124"/>
        <end position="144"/>
    </location>
</feature>
<protein>
    <submittedName>
        <fullName evidence="4">EF-hand domain-containing protein</fullName>
    </submittedName>
</protein>